<dbReference type="Proteomes" id="UP000192775">
    <property type="component" value="Chromosome"/>
</dbReference>
<gene>
    <name evidence="2" type="ORF">B5808_00165</name>
</gene>
<dbReference type="Pfam" id="PF07179">
    <property type="entry name" value="SseB"/>
    <property type="match status" value="1"/>
</dbReference>
<organism evidence="2 3">
    <name type="scientific">Cnuibacter physcomitrellae</name>
    <dbReference type="NCBI Taxonomy" id="1619308"/>
    <lineage>
        <taxon>Bacteria</taxon>
        <taxon>Bacillati</taxon>
        <taxon>Actinomycetota</taxon>
        <taxon>Actinomycetes</taxon>
        <taxon>Micrococcales</taxon>
        <taxon>Microbacteriaceae</taxon>
        <taxon>Cnuibacter</taxon>
    </lineage>
</organism>
<evidence type="ECO:0000259" key="1">
    <source>
        <dbReference type="Pfam" id="PF07179"/>
    </source>
</evidence>
<dbReference type="KEGG" id="cphy:B5808_00165"/>
<feature type="domain" description="SseB protein N-terminal" evidence="1">
    <location>
        <begin position="17"/>
        <end position="120"/>
    </location>
</feature>
<accession>A0A1X9LH17</accession>
<evidence type="ECO:0000313" key="3">
    <source>
        <dbReference type="Proteomes" id="UP000192775"/>
    </source>
</evidence>
<dbReference type="EMBL" id="CP020715">
    <property type="protein sequence ID" value="ARJ03822.1"/>
    <property type="molecule type" value="Genomic_DNA"/>
</dbReference>
<dbReference type="InterPro" id="IPR009839">
    <property type="entry name" value="SseB_N"/>
</dbReference>
<reference evidence="2 3" key="1">
    <citation type="submission" date="2017-04" db="EMBL/GenBank/DDBJ databases">
        <authorList>
            <person name="Afonso C.L."/>
            <person name="Miller P.J."/>
            <person name="Scott M.A."/>
            <person name="Spackman E."/>
            <person name="Goraichik I."/>
            <person name="Dimitrov K.M."/>
            <person name="Suarez D.L."/>
            <person name="Swayne D.E."/>
        </authorList>
    </citation>
    <scope>NUCLEOTIDE SEQUENCE [LARGE SCALE GENOMIC DNA]</scope>
    <source>
        <strain evidence="3">XA(T)</strain>
    </source>
</reference>
<protein>
    <recommendedName>
        <fullName evidence="1">SseB protein N-terminal domain-containing protein</fullName>
    </recommendedName>
</protein>
<dbReference type="AlphaFoldDB" id="A0A1X9LH17"/>
<dbReference type="RefSeq" id="WP_085017634.1">
    <property type="nucleotide sequence ID" value="NZ_BMHD01000001.1"/>
</dbReference>
<proteinExistence type="predicted"/>
<sequence>MARPAPAFPKTYANRPLRTALEAFAAHPDESTLEAMLDAMTRGGLVIDLTGTTDAGDPQARTILSTDGRQILPLFTSVTELRAAVPPAARKAVRATILPAPIALRLVEGGDIVAVQFDAGSIAQIVTRPFVDRALARLSPDGE</sequence>
<dbReference type="STRING" id="1619308.B5808_00165"/>
<keyword evidence="3" id="KW-1185">Reference proteome</keyword>
<name>A0A1X9LH17_9MICO</name>
<evidence type="ECO:0000313" key="2">
    <source>
        <dbReference type="EMBL" id="ARJ03822.1"/>
    </source>
</evidence>